<keyword evidence="2" id="KW-0285">Flavoprotein</keyword>
<dbReference type="GO" id="GO:0050660">
    <property type="term" value="F:flavin adenine dinucleotide binding"/>
    <property type="evidence" value="ECO:0007669"/>
    <property type="project" value="InterPro"/>
</dbReference>
<feature type="binding site" evidence="10">
    <location>
        <position position="258"/>
    </location>
    <ligand>
        <name>[2Fe-2S] cluster</name>
        <dbReference type="ChEBI" id="CHEBI:190135"/>
    </ligand>
</feature>
<dbReference type="PANTHER" id="PTHR43513:SF1">
    <property type="entry name" value="ANAEROBIC SULFITE REDUCTASE SUBUNIT B"/>
    <property type="match status" value="1"/>
</dbReference>
<evidence type="ECO:0000259" key="11">
    <source>
        <dbReference type="PROSITE" id="PS51384"/>
    </source>
</evidence>
<feature type="binding site" evidence="10">
    <location>
        <position position="250"/>
    </location>
    <ligand>
        <name>[2Fe-2S] cluster</name>
        <dbReference type="ChEBI" id="CHEBI:190135"/>
    </ligand>
</feature>
<dbReference type="PANTHER" id="PTHR43513">
    <property type="entry name" value="DIHYDROOROTATE DEHYDROGENASE B (NAD(+)), ELECTRON TRANSFER SUBUNIT"/>
    <property type="match status" value="1"/>
</dbReference>
<dbReference type="CDD" id="cd06221">
    <property type="entry name" value="sulfite_reductase_like"/>
    <property type="match status" value="1"/>
</dbReference>
<dbReference type="GO" id="GO:0051537">
    <property type="term" value="F:2 iron, 2 sulfur cluster binding"/>
    <property type="evidence" value="ECO:0007669"/>
    <property type="project" value="UniProtKB-KW"/>
</dbReference>
<comment type="cofactor">
    <cofactor evidence="10">
        <name>[2Fe-2S] cluster</name>
        <dbReference type="ChEBI" id="CHEBI:190135"/>
    </cofactor>
    <text evidence="10">Binds 1 [2Fe-2S] cluster per subunit.</text>
</comment>
<dbReference type="EMBL" id="LO017727">
    <property type="protein sequence ID" value="CRH04522.1"/>
    <property type="molecule type" value="Genomic_DNA"/>
</dbReference>
<dbReference type="PRINTS" id="PR00406">
    <property type="entry name" value="CYTB5RDTASE"/>
</dbReference>
<feature type="binding site" evidence="10">
    <location>
        <position position="255"/>
    </location>
    <ligand>
        <name>[2Fe-2S] cluster</name>
        <dbReference type="ChEBI" id="CHEBI:190135"/>
    </ligand>
</feature>
<evidence type="ECO:0000256" key="3">
    <source>
        <dbReference type="ARBA" id="ARBA00022714"/>
    </source>
</evidence>
<dbReference type="InterPro" id="IPR008333">
    <property type="entry name" value="Cbr1-like_FAD-bd_dom"/>
</dbReference>
<name>A0A1S7LCK5_MAGMO</name>
<keyword evidence="1" id="KW-0813">Transport</keyword>
<dbReference type="GO" id="GO:0006221">
    <property type="term" value="P:pyrimidine nucleotide biosynthetic process"/>
    <property type="evidence" value="ECO:0007669"/>
    <property type="project" value="InterPro"/>
</dbReference>
<evidence type="ECO:0000256" key="9">
    <source>
        <dbReference type="ARBA" id="ARBA00034078"/>
    </source>
</evidence>
<dbReference type="Pfam" id="PF10418">
    <property type="entry name" value="DHODB_Fe-S_bind"/>
    <property type="match status" value="1"/>
</dbReference>
<evidence type="ECO:0000256" key="1">
    <source>
        <dbReference type="ARBA" id="ARBA00022448"/>
    </source>
</evidence>
<proteinExistence type="predicted"/>
<dbReference type="PIRSF" id="PIRSF006816">
    <property type="entry name" value="Cyc3_hyd_g"/>
    <property type="match status" value="1"/>
</dbReference>
<evidence type="ECO:0000256" key="7">
    <source>
        <dbReference type="ARBA" id="ARBA00023004"/>
    </source>
</evidence>
<dbReference type="Gene3D" id="2.10.240.10">
    <property type="entry name" value="Dihydroorotate dehydrogenase, electron transfer subunit"/>
    <property type="match status" value="1"/>
</dbReference>
<dbReference type="Gene3D" id="2.40.30.10">
    <property type="entry name" value="Translation factors"/>
    <property type="match status" value="1"/>
</dbReference>
<keyword evidence="8 10" id="KW-0411">Iron-sulfur</keyword>
<dbReference type="InterPro" id="IPR050353">
    <property type="entry name" value="PyrK_electron_transfer"/>
</dbReference>
<dbReference type="GO" id="GO:0046872">
    <property type="term" value="F:metal ion binding"/>
    <property type="evidence" value="ECO:0007669"/>
    <property type="project" value="UniProtKB-KW"/>
</dbReference>
<dbReference type="SUPFAM" id="SSF52343">
    <property type="entry name" value="Ferredoxin reductase-like, C-terminal NADP-linked domain"/>
    <property type="match status" value="1"/>
</dbReference>
<feature type="binding site" evidence="10">
    <location>
        <position position="266"/>
    </location>
    <ligand>
        <name>[2Fe-2S] cluster</name>
        <dbReference type="ChEBI" id="CHEBI:190135"/>
    </ligand>
</feature>
<comment type="cofactor">
    <cofactor evidence="9">
        <name>[2Fe-2S] cluster</name>
        <dbReference type="ChEBI" id="CHEBI:190135"/>
    </cofactor>
</comment>
<evidence type="ECO:0000256" key="8">
    <source>
        <dbReference type="ARBA" id="ARBA00023014"/>
    </source>
</evidence>
<reference evidence="12" key="1">
    <citation type="submission" date="2015-04" db="EMBL/GenBank/DDBJ databases">
        <authorList>
            <person name="Syromyatnikov M.Y."/>
            <person name="Popov V.N."/>
        </authorList>
    </citation>
    <scope>NUCLEOTIDE SEQUENCE</scope>
    <source>
        <strain evidence="12">MO-1</strain>
    </source>
</reference>
<dbReference type="AlphaFoldDB" id="A0A1S7LCK5"/>
<dbReference type="SUPFAM" id="SSF63380">
    <property type="entry name" value="Riboflavin synthase domain-like"/>
    <property type="match status" value="1"/>
</dbReference>
<accession>A0A1S7LCK5</accession>
<evidence type="ECO:0000256" key="5">
    <source>
        <dbReference type="ARBA" id="ARBA00022827"/>
    </source>
</evidence>
<evidence type="ECO:0000256" key="6">
    <source>
        <dbReference type="ARBA" id="ARBA00022982"/>
    </source>
</evidence>
<sequence>MSTQQQQDPLQPVNATITQRQDLTEDVSLFHVALEDSTGEGPSGANHQPGQFVMLSVLGAGEAPFSICHAPTEGGPLQLCIRRVGRVTERLFSLPVGSRIGLRGPYGNGFPLDKMKDHDVLMVAGGLGMAPLRSVLQGILAQRAQHGRVVLAYGFRAPEDMLFRDELLALASDGGVEVKFAMDHPGAGIGREALAGHVGMLVDGIELESAKTCVALCGPPVMYRGTADLLRQKGVWPQKTFMTFERRMSCGVGQCGHCTIGYRYSCLDGPVFSAWEARGLREAWEQ</sequence>
<evidence type="ECO:0000256" key="4">
    <source>
        <dbReference type="ARBA" id="ARBA00022723"/>
    </source>
</evidence>
<dbReference type="InterPro" id="IPR012165">
    <property type="entry name" value="Cyt_c3_hydrogenase_gsu"/>
</dbReference>
<dbReference type="PROSITE" id="PS51384">
    <property type="entry name" value="FAD_FR"/>
    <property type="match status" value="1"/>
</dbReference>
<dbReference type="Pfam" id="PF00175">
    <property type="entry name" value="NAD_binding_1"/>
    <property type="match status" value="1"/>
</dbReference>
<keyword evidence="4 10" id="KW-0479">Metal-binding</keyword>
<dbReference type="InterPro" id="IPR001709">
    <property type="entry name" value="Flavoprot_Pyr_Nucl_cyt_Rdtase"/>
</dbReference>
<protein>
    <submittedName>
        <fullName evidence="12">Putative Oxidoreductase FAD-binding domain protein</fullName>
    </submittedName>
</protein>
<dbReference type="GO" id="GO:0016491">
    <property type="term" value="F:oxidoreductase activity"/>
    <property type="evidence" value="ECO:0007669"/>
    <property type="project" value="InterPro"/>
</dbReference>
<dbReference type="Gene3D" id="3.40.50.80">
    <property type="entry name" value="Nucleotide-binding domain of ferredoxin-NADP reductase (FNR) module"/>
    <property type="match status" value="1"/>
</dbReference>
<dbReference type="InterPro" id="IPR017938">
    <property type="entry name" value="Riboflavin_synthase-like_b-brl"/>
</dbReference>
<dbReference type="Pfam" id="PF00970">
    <property type="entry name" value="FAD_binding_6"/>
    <property type="match status" value="1"/>
</dbReference>
<keyword evidence="6" id="KW-0249">Electron transport</keyword>
<dbReference type="InterPro" id="IPR001433">
    <property type="entry name" value="OxRdtase_FAD/NAD-bd"/>
</dbReference>
<gene>
    <name evidence="12" type="ORF">MAGMO_0309</name>
</gene>
<evidence type="ECO:0000256" key="2">
    <source>
        <dbReference type="ARBA" id="ARBA00022630"/>
    </source>
</evidence>
<dbReference type="InterPro" id="IPR017927">
    <property type="entry name" value="FAD-bd_FR_type"/>
</dbReference>
<keyword evidence="3 10" id="KW-0001">2Fe-2S</keyword>
<keyword evidence="7 10" id="KW-0408">Iron</keyword>
<evidence type="ECO:0000313" key="12">
    <source>
        <dbReference type="EMBL" id="CRH04522.1"/>
    </source>
</evidence>
<keyword evidence="5" id="KW-0274">FAD</keyword>
<organism evidence="12">
    <name type="scientific">Magnetococcus massalia (strain MO-1)</name>
    <dbReference type="NCBI Taxonomy" id="451514"/>
    <lineage>
        <taxon>Bacteria</taxon>
        <taxon>Pseudomonadati</taxon>
        <taxon>Pseudomonadota</taxon>
        <taxon>Magnetococcia</taxon>
        <taxon>Magnetococcales</taxon>
        <taxon>Magnetococcaceae</taxon>
        <taxon>Magnetococcus</taxon>
    </lineage>
</organism>
<feature type="domain" description="FAD-binding FR-type" evidence="11">
    <location>
        <begin position="10"/>
        <end position="112"/>
    </location>
</feature>
<dbReference type="InterPro" id="IPR019480">
    <property type="entry name" value="Dihydroorotate_DH_Fe-S-bd"/>
</dbReference>
<dbReference type="InterPro" id="IPR037117">
    <property type="entry name" value="Dihydroorotate_DH_ele_sf"/>
</dbReference>
<evidence type="ECO:0000256" key="10">
    <source>
        <dbReference type="PIRSR" id="PIRSR006816-2"/>
    </source>
</evidence>
<dbReference type="PRINTS" id="PR00371">
    <property type="entry name" value="FPNCR"/>
</dbReference>
<dbReference type="InterPro" id="IPR039261">
    <property type="entry name" value="FNR_nucleotide-bd"/>
</dbReference>